<accession>A0A8T2N617</accession>
<organism evidence="2 3">
    <name type="scientific">Albula glossodonta</name>
    <name type="common">roundjaw bonefish</name>
    <dbReference type="NCBI Taxonomy" id="121402"/>
    <lineage>
        <taxon>Eukaryota</taxon>
        <taxon>Metazoa</taxon>
        <taxon>Chordata</taxon>
        <taxon>Craniata</taxon>
        <taxon>Vertebrata</taxon>
        <taxon>Euteleostomi</taxon>
        <taxon>Actinopterygii</taxon>
        <taxon>Neopterygii</taxon>
        <taxon>Teleostei</taxon>
        <taxon>Albuliformes</taxon>
        <taxon>Albulidae</taxon>
        <taxon>Albula</taxon>
    </lineage>
</organism>
<evidence type="ECO:0000313" key="3">
    <source>
        <dbReference type="Proteomes" id="UP000824540"/>
    </source>
</evidence>
<dbReference type="Proteomes" id="UP000824540">
    <property type="component" value="Unassembled WGS sequence"/>
</dbReference>
<evidence type="ECO:0000256" key="1">
    <source>
        <dbReference type="SAM" id="MobiDB-lite"/>
    </source>
</evidence>
<keyword evidence="3" id="KW-1185">Reference proteome</keyword>
<name>A0A8T2N617_9TELE</name>
<dbReference type="AlphaFoldDB" id="A0A8T2N617"/>
<reference evidence="2" key="1">
    <citation type="thesis" date="2021" institute="BYU ScholarsArchive" country="Provo, UT, USA">
        <title>Applications of and Algorithms for Genome Assembly and Genomic Analyses with an Emphasis on Marine Teleosts.</title>
        <authorList>
            <person name="Pickett B.D."/>
        </authorList>
    </citation>
    <scope>NUCLEOTIDE SEQUENCE</scope>
    <source>
        <strain evidence="2">HI-2016</strain>
    </source>
</reference>
<dbReference type="EMBL" id="JAFBMS010000108">
    <property type="protein sequence ID" value="KAG9335849.1"/>
    <property type="molecule type" value="Genomic_DNA"/>
</dbReference>
<feature type="region of interest" description="Disordered" evidence="1">
    <location>
        <begin position="15"/>
        <end position="78"/>
    </location>
</feature>
<evidence type="ECO:0000313" key="2">
    <source>
        <dbReference type="EMBL" id="KAG9335849.1"/>
    </source>
</evidence>
<proteinExistence type="predicted"/>
<comment type="caution">
    <text evidence="2">The sequence shown here is derived from an EMBL/GenBank/DDBJ whole genome shotgun (WGS) entry which is preliminary data.</text>
</comment>
<feature type="region of interest" description="Disordered" evidence="1">
    <location>
        <begin position="100"/>
        <end position="140"/>
    </location>
</feature>
<protein>
    <submittedName>
        <fullName evidence="2">Uncharacterized protein</fullName>
    </submittedName>
</protein>
<gene>
    <name evidence="2" type="ORF">JZ751_003604</name>
</gene>
<sequence length="158" mass="17837">MPPVKTACPWPCVTTTSPSDHLKSSTKTHPHSLNPVTTPLTKTHPPQLEPCDYAHAKTHPHSLNPVTTPPAKKHPPCWNPRWASTAYRILRRGWELDESGARVRRRGRKEERREGETTLANPGSEVVRNPEGFRRTGGGTELRRQRRTRVIPIKGELV</sequence>